<accession>A0ABQ4RYZ4</accession>
<sequence length="219" mass="23982">MRGVVRALRDANIATELNARVLRIPFREGSFFARGDVLLEFDCAKQRAEARSTEAEAEAARIAHENAQELDRRRAIGRFDLQTAKANWDKARGAADALLARVRECTIVAPFAGRLVDVRIRDHEIATPGQPLFRLVGDGELEIDLIVPSPWLVWLREGAPLSARIDETGRTYAARVSRTAAAVDPVSQTIKITAAFAEPLSGAVLPGMSLDAIFERVGN</sequence>
<dbReference type="Gene3D" id="2.40.50.100">
    <property type="match status" value="1"/>
</dbReference>
<dbReference type="Gene3D" id="2.40.30.170">
    <property type="match status" value="1"/>
</dbReference>
<feature type="coiled-coil region" evidence="2">
    <location>
        <begin position="43"/>
        <end position="70"/>
    </location>
</feature>
<reference evidence="3" key="1">
    <citation type="journal article" date="2021" name="Front. Microbiol.">
        <title>Comprehensive Comparative Genomics and Phenotyping of Methylobacterium Species.</title>
        <authorList>
            <person name="Alessa O."/>
            <person name="Ogura Y."/>
            <person name="Fujitani Y."/>
            <person name="Takami H."/>
            <person name="Hayashi T."/>
            <person name="Sahin N."/>
            <person name="Tani A."/>
        </authorList>
    </citation>
    <scope>NUCLEOTIDE SEQUENCE</scope>
    <source>
        <strain evidence="3">DSM 19015</strain>
    </source>
</reference>
<evidence type="ECO:0000256" key="1">
    <source>
        <dbReference type="ARBA" id="ARBA00009477"/>
    </source>
</evidence>
<comment type="caution">
    <text evidence="3">The sequence shown here is derived from an EMBL/GenBank/DDBJ whole genome shotgun (WGS) entry which is preliminary data.</text>
</comment>
<evidence type="ECO:0000313" key="3">
    <source>
        <dbReference type="EMBL" id="GJD94848.1"/>
    </source>
</evidence>
<dbReference type="Gene3D" id="1.10.287.470">
    <property type="entry name" value="Helix hairpin bin"/>
    <property type="match status" value="1"/>
</dbReference>
<gene>
    <name evidence="3" type="ORF">OCOJLMKI_2054</name>
</gene>
<organism evidence="3 4">
    <name type="scientific">Methylobacterium iners</name>
    <dbReference type="NCBI Taxonomy" id="418707"/>
    <lineage>
        <taxon>Bacteria</taxon>
        <taxon>Pseudomonadati</taxon>
        <taxon>Pseudomonadota</taxon>
        <taxon>Alphaproteobacteria</taxon>
        <taxon>Hyphomicrobiales</taxon>
        <taxon>Methylobacteriaceae</taxon>
        <taxon>Methylobacterium</taxon>
    </lineage>
</organism>
<proteinExistence type="inferred from homology"/>
<dbReference type="PANTHER" id="PTHR30469">
    <property type="entry name" value="MULTIDRUG RESISTANCE PROTEIN MDTA"/>
    <property type="match status" value="1"/>
</dbReference>
<keyword evidence="2" id="KW-0175">Coiled coil</keyword>
<dbReference type="NCBIfam" id="TIGR01730">
    <property type="entry name" value="RND_mfp"/>
    <property type="match status" value="1"/>
</dbReference>
<name>A0ABQ4RYZ4_9HYPH</name>
<dbReference type="EMBL" id="BPQP01000030">
    <property type="protein sequence ID" value="GJD94848.1"/>
    <property type="molecule type" value="Genomic_DNA"/>
</dbReference>
<dbReference type="InterPro" id="IPR006143">
    <property type="entry name" value="RND_pump_MFP"/>
</dbReference>
<keyword evidence="4" id="KW-1185">Reference proteome</keyword>
<reference evidence="3" key="2">
    <citation type="submission" date="2021-08" db="EMBL/GenBank/DDBJ databases">
        <authorList>
            <person name="Tani A."/>
            <person name="Ola A."/>
            <person name="Ogura Y."/>
            <person name="Katsura K."/>
            <person name="Hayashi T."/>
        </authorList>
    </citation>
    <scope>NUCLEOTIDE SEQUENCE</scope>
    <source>
        <strain evidence="3">DSM 19015</strain>
    </source>
</reference>
<evidence type="ECO:0000256" key="2">
    <source>
        <dbReference type="SAM" id="Coils"/>
    </source>
</evidence>
<evidence type="ECO:0000313" key="4">
    <source>
        <dbReference type="Proteomes" id="UP001055125"/>
    </source>
</evidence>
<dbReference type="PANTHER" id="PTHR30469:SF15">
    <property type="entry name" value="HLYD FAMILY OF SECRETION PROTEINS"/>
    <property type="match status" value="1"/>
</dbReference>
<comment type="similarity">
    <text evidence="1">Belongs to the membrane fusion protein (MFP) (TC 8.A.1) family.</text>
</comment>
<dbReference type="SUPFAM" id="SSF111369">
    <property type="entry name" value="HlyD-like secretion proteins"/>
    <property type="match status" value="1"/>
</dbReference>
<dbReference type="Proteomes" id="UP001055125">
    <property type="component" value="Unassembled WGS sequence"/>
</dbReference>
<protein>
    <submittedName>
        <fullName evidence="3">Uncharacterized protein</fullName>
    </submittedName>
</protein>